<feature type="transmembrane region" description="Helical" evidence="6">
    <location>
        <begin position="6"/>
        <end position="24"/>
    </location>
</feature>
<comment type="subcellular location">
    <subcellularLocation>
        <location evidence="1">Cell membrane</location>
        <topology evidence="1">Multi-pass membrane protein</topology>
    </subcellularLocation>
</comment>
<evidence type="ECO:0000313" key="8">
    <source>
        <dbReference type="EMBL" id="ETJ33097.1"/>
    </source>
</evidence>
<feature type="domain" description="ComEC/Rec2-related protein" evidence="7">
    <location>
        <begin position="1"/>
        <end position="83"/>
    </location>
</feature>
<evidence type="ECO:0000256" key="5">
    <source>
        <dbReference type="ARBA" id="ARBA00023136"/>
    </source>
</evidence>
<dbReference type="EMBL" id="AZMM01012455">
    <property type="protein sequence ID" value="ETJ33097.1"/>
    <property type="molecule type" value="Genomic_DNA"/>
</dbReference>
<dbReference type="NCBIfam" id="TIGR00360">
    <property type="entry name" value="ComEC_N-term"/>
    <property type="match status" value="1"/>
</dbReference>
<dbReference type="PANTHER" id="PTHR30619:SF1">
    <property type="entry name" value="RECOMBINATION PROTEIN 2"/>
    <property type="match status" value="1"/>
</dbReference>
<evidence type="ECO:0000256" key="6">
    <source>
        <dbReference type="SAM" id="Phobius"/>
    </source>
</evidence>
<dbReference type="GO" id="GO:0005886">
    <property type="term" value="C:plasma membrane"/>
    <property type="evidence" value="ECO:0007669"/>
    <property type="project" value="UniProtKB-SubCell"/>
</dbReference>
<comment type="caution">
    <text evidence="8">The sequence shown here is derived from an EMBL/GenBank/DDBJ whole genome shotgun (WGS) entry which is preliminary data.</text>
</comment>
<keyword evidence="3 6" id="KW-0812">Transmembrane</keyword>
<evidence type="ECO:0000256" key="4">
    <source>
        <dbReference type="ARBA" id="ARBA00022989"/>
    </source>
</evidence>
<protein>
    <submittedName>
        <fullName evidence="8">DNA internalization-related competence protein ComEC/Rec2</fullName>
    </submittedName>
</protein>
<feature type="non-terminal residue" evidence="8">
    <location>
        <position position="83"/>
    </location>
</feature>
<dbReference type="Pfam" id="PF03772">
    <property type="entry name" value="Competence"/>
    <property type="match status" value="1"/>
</dbReference>
<proteinExistence type="predicted"/>
<keyword evidence="2" id="KW-1003">Cell membrane</keyword>
<gene>
    <name evidence="8" type="ORF">Q604_UNBC12455G0001</name>
</gene>
<accession>W1XS80</accession>
<keyword evidence="5 6" id="KW-0472">Membrane</keyword>
<organism evidence="8">
    <name type="scientific">human gut metagenome</name>
    <dbReference type="NCBI Taxonomy" id="408170"/>
    <lineage>
        <taxon>unclassified sequences</taxon>
        <taxon>metagenomes</taxon>
        <taxon>organismal metagenomes</taxon>
    </lineage>
</organism>
<name>W1XS80_9ZZZZ</name>
<evidence type="ECO:0000259" key="7">
    <source>
        <dbReference type="Pfam" id="PF03772"/>
    </source>
</evidence>
<reference evidence="8" key="1">
    <citation type="submission" date="2013-12" db="EMBL/GenBank/DDBJ databases">
        <title>A Varibaculum cambriense genome reconstructed from a premature infant gut community with otherwise low bacterial novelty that shifts toward anaerobic metabolism during the third week of life.</title>
        <authorList>
            <person name="Brown C.T."/>
            <person name="Sharon I."/>
            <person name="Thomas B.C."/>
            <person name="Castelle C.J."/>
            <person name="Morowitz M.J."/>
            <person name="Banfield J.F."/>
        </authorList>
    </citation>
    <scope>NUCLEOTIDE SEQUENCE</scope>
</reference>
<dbReference type="PANTHER" id="PTHR30619">
    <property type="entry name" value="DNA INTERNALIZATION/COMPETENCE PROTEIN COMEC/REC2"/>
    <property type="match status" value="1"/>
</dbReference>
<sequence length="83" mass="8902">GTAHLMAISGLHIAFAALLAAGLIRGGQVFLPGRWIHWQMPLIGGICCAAFYAWLTGMQPPALRTVVALATWGMLKLSGRQWS</sequence>
<evidence type="ECO:0000256" key="1">
    <source>
        <dbReference type="ARBA" id="ARBA00004651"/>
    </source>
</evidence>
<dbReference type="AlphaFoldDB" id="W1XS80"/>
<dbReference type="InterPro" id="IPR004477">
    <property type="entry name" value="ComEC_N"/>
</dbReference>
<keyword evidence="4 6" id="KW-1133">Transmembrane helix</keyword>
<feature type="transmembrane region" description="Helical" evidence="6">
    <location>
        <begin position="36"/>
        <end position="55"/>
    </location>
</feature>
<feature type="non-terminal residue" evidence="8">
    <location>
        <position position="1"/>
    </location>
</feature>
<dbReference type="InterPro" id="IPR052159">
    <property type="entry name" value="Competence_DNA_uptake"/>
</dbReference>
<evidence type="ECO:0000256" key="3">
    <source>
        <dbReference type="ARBA" id="ARBA00022692"/>
    </source>
</evidence>
<evidence type="ECO:0000256" key="2">
    <source>
        <dbReference type="ARBA" id="ARBA00022475"/>
    </source>
</evidence>